<evidence type="ECO:0000313" key="1">
    <source>
        <dbReference type="EMBL" id="CAG8853066.1"/>
    </source>
</evidence>
<sequence>INNIEINTKQSKLIILFSENKKLADEEIKFGTKSEEKNLKTSPDI</sequence>
<gene>
    <name evidence="1" type="ORF">GMARGA_LOCUS41887</name>
</gene>
<feature type="non-terminal residue" evidence="1">
    <location>
        <position position="1"/>
    </location>
</feature>
<dbReference type="EMBL" id="CAJVQB010119524">
    <property type="protein sequence ID" value="CAG8853066.1"/>
    <property type="molecule type" value="Genomic_DNA"/>
</dbReference>
<comment type="caution">
    <text evidence="1">The sequence shown here is derived from an EMBL/GenBank/DDBJ whole genome shotgun (WGS) entry which is preliminary data.</text>
</comment>
<dbReference type="Proteomes" id="UP000789901">
    <property type="component" value="Unassembled WGS sequence"/>
</dbReference>
<protein>
    <submittedName>
        <fullName evidence="1">34399_t:CDS:1</fullName>
    </submittedName>
</protein>
<keyword evidence="2" id="KW-1185">Reference proteome</keyword>
<reference evidence="1 2" key="1">
    <citation type="submission" date="2021-06" db="EMBL/GenBank/DDBJ databases">
        <authorList>
            <person name="Kallberg Y."/>
            <person name="Tangrot J."/>
            <person name="Rosling A."/>
        </authorList>
    </citation>
    <scope>NUCLEOTIDE SEQUENCE [LARGE SCALE GENOMIC DNA]</scope>
    <source>
        <strain evidence="1 2">120-4 pot B 10/14</strain>
    </source>
</reference>
<name>A0ABN7XCR8_GIGMA</name>
<organism evidence="1 2">
    <name type="scientific">Gigaspora margarita</name>
    <dbReference type="NCBI Taxonomy" id="4874"/>
    <lineage>
        <taxon>Eukaryota</taxon>
        <taxon>Fungi</taxon>
        <taxon>Fungi incertae sedis</taxon>
        <taxon>Mucoromycota</taxon>
        <taxon>Glomeromycotina</taxon>
        <taxon>Glomeromycetes</taxon>
        <taxon>Diversisporales</taxon>
        <taxon>Gigasporaceae</taxon>
        <taxon>Gigaspora</taxon>
    </lineage>
</organism>
<evidence type="ECO:0000313" key="2">
    <source>
        <dbReference type="Proteomes" id="UP000789901"/>
    </source>
</evidence>
<accession>A0ABN7XCR8</accession>
<proteinExistence type="predicted"/>